<proteinExistence type="predicted"/>
<reference evidence="3" key="1">
    <citation type="submission" date="2018-03" db="EMBL/GenBank/DDBJ databases">
        <authorList>
            <person name="Guldener U."/>
        </authorList>
    </citation>
    <scope>NUCLEOTIDE SEQUENCE</scope>
</reference>
<dbReference type="Pfam" id="PF20493">
    <property type="entry name" value="WD-like_fungi"/>
    <property type="match status" value="1"/>
</dbReference>
<feature type="signal peptide" evidence="1">
    <location>
        <begin position="1"/>
        <end position="36"/>
    </location>
</feature>
<evidence type="ECO:0000256" key="1">
    <source>
        <dbReference type="SAM" id="SignalP"/>
    </source>
</evidence>
<sequence>MEEHIAKSPRPSSPIMMLAQSFALLLSTIGIGQALATPLAVAESPAQDSDLVVMYEWIDDEGATFTVYGVDESTETSPSEANPLKRRCGSNQVQCYGNNVASGWACEYLLSGRMFFYDRPINDHRSICVLMPNHIDKCCVSWANDLRGAKVAHLVNAGMKTLNQCGGVNSKTVSGKARDVNLNGVCTTQCLSNRAEGCNNN</sequence>
<comment type="caution">
    <text evidence="3">The sequence shown here is derived from an EMBL/GenBank/DDBJ whole genome shotgun (WGS) entry which is preliminary data.</text>
</comment>
<feature type="chain" id="PRO_5042079837" description="WD-like domain-containing protein" evidence="1">
    <location>
        <begin position="37"/>
        <end position="201"/>
    </location>
</feature>
<keyword evidence="1" id="KW-0732">Signal</keyword>
<organism evidence="3 4">
    <name type="scientific">Cephalotrichum gorgonifer</name>
    <dbReference type="NCBI Taxonomy" id="2041049"/>
    <lineage>
        <taxon>Eukaryota</taxon>
        <taxon>Fungi</taxon>
        <taxon>Dikarya</taxon>
        <taxon>Ascomycota</taxon>
        <taxon>Pezizomycotina</taxon>
        <taxon>Sordariomycetes</taxon>
        <taxon>Hypocreomycetidae</taxon>
        <taxon>Microascales</taxon>
        <taxon>Microascaceae</taxon>
        <taxon>Cephalotrichum</taxon>
    </lineage>
</organism>
<evidence type="ECO:0000259" key="2">
    <source>
        <dbReference type="Pfam" id="PF20493"/>
    </source>
</evidence>
<gene>
    <name evidence="3" type="ORF">DNG_07172</name>
</gene>
<evidence type="ECO:0000313" key="4">
    <source>
        <dbReference type="Proteomes" id="UP001187682"/>
    </source>
</evidence>
<protein>
    <recommendedName>
        <fullName evidence="2">WD-like domain-containing protein</fullName>
    </recommendedName>
</protein>
<feature type="domain" description="WD-like" evidence="2">
    <location>
        <begin position="78"/>
        <end position="198"/>
    </location>
</feature>
<dbReference type="InterPro" id="IPR046925">
    <property type="entry name" value="WD-like_fungi"/>
</dbReference>
<accession>A0AAE8SXY8</accession>
<keyword evidence="4" id="KW-1185">Reference proteome</keyword>
<evidence type="ECO:0000313" key="3">
    <source>
        <dbReference type="EMBL" id="SPO04487.1"/>
    </source>
</evidence>
<dbReference type="Proteomes" id="UP001187682">
    <property type="component" value="Unassembled WGS sequence"/>
</dbReference>
<dbReference type="EMBL" id="ONZQ02000010">
    <property type="protein sequence ID" value="SPO04487.1"/>
    <property type="molecule type" value="Genomic_DNA"/>
</dbReference>
<name>A0AAE8SXY8_9PEZI</name>
<dbReference type="AlphaFoldDB" id="A0AAE8SXY8"/>